<gene>
    <name evidence="2" type="ORF">PFISCL1PPCAC_4459</name>
</gene>
<evidence type="ECO:0000313" key="3">
    <source>
        <dbReference type="Proteomes" id="UP001432322"/>
    </source>
</evidence>
<dbReference type="Proteomes" id="UP001432322">
    <property type="component" value="Unassembled WGS sequence"/>
</dbReference>
<feature type="transmembrane region" description="Helical" evidence="1">
    <location>
        <begin position="45"/>
        <end position="68"/>
    </location>
</feature>
<feature type="transmembrane region" description="Helical" evidence="1">
    <location>
        <begin position="6"/>
        <end position="25"/>
    </location>
</feature>
<proteinExistence type="predicted"/>
<name>A0AAV5V0U4_9BILA</name>
<reference evidence="2" key="1">
    <citation type="submission" date="2023-10" db="EMBL/GenBank/DDBJ databases">
        <title>Genome assembly of Pristionchus species.</title>
        <authorList>
            <person name="Yoshida K."/>
            <person name="Sommer R.J."/>
        </authorList>
    </citation>
    <scope>NUCLEOTIDE SEQUENCE</scope>
    <source>
        <strain evidence="2">RS5133</strain>
    </source>
</reference>
<dbReference type="AlphaFoldDB" id="A0AAV5V0U4"/>
<dbReference type="EMBL" id="BTSY01000002">
    <property type="protein sequence ID" value="GMT13162.1"/>
    <property type="molecule type" value="Genomic_DNA"/>
</dbReference>
<feature type="transmembrane region" description="Helical" evidence="1">
    <location>
        <begin position="88"/>
        <end position="109"/>
    </location>
</feature>
<protein>
    <recommendedName>
        <fullName evidence="4">G protein-coupled receptor</fullName>
    </recommendedName>
</protein>
<keyword evidence="1" id="KW-0472">Membrane</keyword>
<evidence type="ECO:0000256" key="1">
    <source>
        <dbReference type="SAM" id="Phobius"/>
    </source>
</evidence>
<sequence>IISLFYTGIFESIKVFIYIGIVLLLRRYKKFQQQHGNYKMLSRGIYRMTVSAAVSSLGGWLIFLFLFAYHCYEWTTGTRAISFTYYALILRFLVAFNNMIMPWVMLVTFKSVR</sequence>
<evidence type="ECO:0000313" key="2">
    <source>
        <dbReference type="EMBL" id="GMT13162.1"/>
    </source>
</evidence>
<feature type="non-terminal residue" evidence="2">
    <location>
        <position position="113"/>
    </location>
</feature>
<keyword evidence="1" id="KW-0812">Transmembrane</keyword>
<keyword evidence="1" id="KW-1133">Transmembrane helix</keyword>
<organism evidence="2 3">
    <name type="scientific">Pristionchus fissidentatus</name>
    <dbReference type="NCBI Taxonomy" id="1538716"/>
    <lineage>
        <taxon>Eukaryota</taxon>
        <taxon>Metazoa</taxon>
        <taxon>Ecdysozoa</taxon>
        <taxon>Nematoda</taxon>
        <taxon>Chromadorea</taxon>
        <taxon>Rhabditida</taxon>
        <taxon>Rhabditina</taxon>
        <taxon>Diplogasteromorpha</taxon>
        <taxon>Diplogasteroidea</taxon>
        <taxon>Neodiplogasteridae</taxon>
        <taxon>Pristionchus</taxon>
    </lineage>
</organism>
<accession>A0AAV5V0U4</accession>
<feature type="non-terminal residue" evidence="2">
    <location>
        <position position="1"/>
    </location>
</feature>
<comment type="caution">
    <text evidence="2">The sequence shown here is derived from an EMBL/GenBank/DDBJ whole genome shotgun (WGS) entry which is preliminary data.</text>
</comment>
<keyword evidence="3" id="KW-1185">Reference proteome</keyword>
<evidence type="ECO:0008006" key="4">
    <source>
        <dbReference type="Google" id="ProtNLM"/>
    </source>
</evidence>